<dbReference type="EMBL" id="HE681424">
    <property type="protein sequence ID" value="CCG19222.1"/>
    <property type="molecule type" value="Genomic_DNA"/>
</dbReference>
<reference evidence="1" key="1">
    <citation type="journal article" date="2012" name="Vet. Microbiol.">
        <title>Comparative genomic analyses of the Taylorellae.</title>
        <authorList>
            <person name="Hauser H."/>
            <person name="Richter D.C."/>
            <person name="van Tonder A."/>
            <person name="Clark L."/>
            <person name="Preston A."/>
        </authorList>
    </citation>
    <scope>NUCLEOTIDE SEQUENCE</scope>
    <source>
        <strain evidence="1">14/45</strain>
    </source>
</reference>
<proteinExistence type="predicted"/>
<dbReference type="BioCyc" id="TASI1091495:G13GE-424-MONOMER"/>
<protein>
    <submittedName>
        <fullName evidence="1">Uncharacterized protein</fullName>
    </submittedName>
</protein>
<dbReference type="AlphaFoldDB" id="I7IKI0"/>
<organism evidence="1">
    <name type="scientific">Taylorella asinigenitalis 14/45</name>
    <dbReference type="NCBI Taxonomy" id="1091495"/>
    <lineage>
        <taxon>Bacteria</taxon>
        <taxon>Pseudomonadati</taxon>
        <taxon>Pseudomonadota</taxon>
        <taxon>Betaproteobacteria</taxon>
        <taxon>Burkholderiales</taxon>
        <taxon>Alcaligenaceae</taxon>
        <taxon>Taylorella</taxon>
    </lineage>
</organism>
<dbReference type="HOGENOM" id="CLU_1509893_0_0_4"/>
<dbReference type="KEGG" id="tat:KUM_0424"/>
<name>I7IKI0_9BURK</name>
<accession>I7IKI0</accession>
<evidence type="ECO:0000313" key="1">
    <source>
        <dbReference type="EMBL" id="CCG19222.1"/>
    </source>
</evidence>
<dbReference type="RefSeq" id="WP_015551353.1">
    <property type="nucleotide sequence ID" value="NC_021033.1"/>
</dbReference>
<gene>
    <name evidence="1" type="ORF">KUM_0424</name>
</gene>
<sequence length="178" mass="20445">MYKISIQFFAHPEELIKLSNLIKEKTSAEAIYFKIPFMRISEDKLSKHVKDINCVFFIFNEYQESVSRYDALHKNPDSLVLEFGQVDEEGLNESRLACQTDKENIFKIWKRAANILRKYSTSLGFEAYSIKTGLSSKANSRYTNGAAELYESGVPLVQPGTIVRYRITDRKILKNVGS</sequence>